<feature type="signal peptide" evidence="1">
    <location>
        <begin position="1"/>
        <end position="21"/>
    </location>
</feature>
<proteinExistence type="predicted"/>
<protein>
    <recommendedName>
        <fullName evidence="4">Secreted protein</fullName>
    </recommendedName>
</protein>
<feature type="chain" id="PRO_5026908707" description="Secreted protein" evidence="1">
    <location>
        <begin position="22"/>
        <end position="160"/>
    </location>
</feature>
<keyword evidence="1" id="KW-0732">Signal</keyword>
<gene>
    <name evidence="2" type="ORF">CURHAP_LOCUS19063</name>
</gene>
<sequence>MMICCQPRTSICFLLLKCCYCLQVQNRGEPRYGVGAIQSSVRIPRTGRSCAHLPSKFEHGCGLPLDGRALHLATFGSWLHYLEVALSQRTHYTITGKSLIVAHARCCGWYSATFSTHNTDTSNGLSKHKFGLAKFARAAIISGHWAGAHAHQPSSCSHGA</sequence>
<accession>A0A6J5U8C7</accession>
<organism evidence="2 3">
    <name type="scientific">Prunus armeniaca</name>
    <name type="common">Apricot</name>
    <name type="synonym">Armeniaca vulgaris</name>
    <dbReference type="NCBI Taxonomy" id="36596"/>
    <lineage>
        <taxon>Eukaryota</taxon>
        <taxon>Viridiplantae</taxon>
        <taxon>Streptophyta</taxon>
        <taxon>Embryophyta</taxon>
        <taxon>Tracheophyta</taxon>
        <taxon>Spermatophyta</taxon>
        <taxon>Magnoliopsida</taxon>
        <taxon>eudicotyledons</taxon>
        <taxon>Gunneridae</taxon>
        <taxon>Pentapetalae</taxon>
        <taxon>rosids</taxon>
        <taxon>fabids</taxon>
        <taxon>Rosales</taxon>
        <taxon>Rosaceae</taxon>
        <taxon>Amygdaloideae</taxon>
        <taxon>Amygdaleae</taxon>
        <taxon>Prunus</taxon>
    </lineage>
</organism>
<name>A0A6J5U8C7_PRUAR</name>
<evidence type="ECO:0000313" key="3">
    <source>
        <dbReference type="Proteomes" id="UP000507222"/>
    </source>
</evidence>
<dbReference type="AlphaFoldDB" id="A0A6J5U8C7"/>
<dbReference type="EMBL" id="CAEKDK010000003">
    <property type="protein sequence ID" value="CAB4272463.1"/>
    <property type="molecule type" value="Genomic_DNA"/>
</dbReference>
<evidence type="ECO:0000313" key="2">
    <source>
        <dbReference type="EMBL" id="CAB4272463.1"/>
    </source>
</evidence>
<evidence type="ECO:0008006" key="4">
    <source>
        <dbReference type="Google" id="ProtNLM"/>
    </source>
</evidence>
<reference evidence="2 3" key="1">
    <citation type="submission" date="2020-05" db="EMBL/GenBank/DDBJ databases">
        <authorList>
            <person name="Campoy J."/>
            <person name="Schneeberger K."/>
            <person name="Spophaly S."/>
        </authorList>
    </citation>
    <scope>NUCLEOTIDE SEQUENCE [LARGE SCALE GENOMIC DNA]</scope>
    <source>
        <strain evidence="2">PruArmRojPasFocal</strain>
    </source>
</reference>
<evidence type="ECO:0000256" key="1">
    <source>
        <dbReference type="SAM" id="SignalP"/>
    </source>
</evidence>
<dbReference type="Proteomes" id="UP000507222">
    <property type="component" value="Unassembled WGS sequence"/>
</dbReference>